<sequence length="94" mass="11149">MKLKNDFLITFFFLSIVVIFYLFFYPPFYSIMDECDYLTTAYTLKKWTFFLDKVGIPPSTATVIGKRHMFSKYPPGNPLLLFILHFYIGRLVLL</sequence>
<gene>
    <name evidence="2" type="ORF">ENV67_08635</name>
</gene>
<feature type="transmembrane region" description="Helical" evidence="1">
    <location>
        <begin position="7"/>
        <end position="24"/>
    </location>
</feature>
<reference evidence="2" key="1">
    <citation type="journal article" date="2020" name="mSystems">
        <title>Genome- and Community-Level Interaction Insights into Carbon Utilization and Element Cycling Functions of Hydrothermarchaeota in Hydrothermal Sediment.</title>
        <authorList>
            <person name="Zhou Z."/>
            <person name="Liu Y."/>
            <person name="Xu W."/>
            <person name="Pan J."/>
            <person name="Luo Z.H."/>
            <person name="Li M."/>
        </authorList>
    </citation>
    <scope>NUCLEOTIDE SEQUENCE [LARGE SCALE GENOMIC DNA]</scope>
    <source>
        <strain evidence="2">SpSt-780</strain>
    </source>
</reference>
<evidence type="ECO:0000313" key="2">
    <source>
        <dbReference type="EMBL" id="HGW92585.1"/>
    </source>
</evidence>
<name>A0A7C4YGV7_UNCW3</name>
<keyword evidence="1" id="KW-0472">Membrane</keyword>
<proteinExistence type="predicted"/>
<protein>
    <submittedName>
        <fullName evidence="2">Uncharacterized protein</fullName>
    </submittedName>
</protein>
<keyword evidence="1" id="KW-0812">Transmembrane</keyword>
<feature type="transmembrane region" description="Helical" evidence="1">
    <location>
        <begin position="76"/>
        <end position="93"/>
    </location>
</feature>
<accession>A0A7C4YGV7</accession>
<dbReference type="AlphaFoldDB" id="A0A7C4YGV7"/>
<keyword evidence="1" id="KW-1133">Transmembrane helix</keyword>
<dbReference type="EMBL" id="DTHG01000103">
    <property type="protein sequence ID" value="HGW92585.1"/>
    <property type="molecule type" value="Genomic_DNA"/>
</dbReference>
<organism evidence="2">
    <name type="scientific">candidate division WOR-3 bacterium</name>
    <dbReference type="NCBI Taxonomy" id="2052148"/>
    <lineage>
        <taxon>Bacteria</taxon>
        <taxon>Bacteria division WOR-3</taxon>
    </lineage>
</organism>
<evidence type="ECO:0000256" key="1">
    <source>
        <dbReference type="SAM" id="Phobius"/>
    </source>
</evidence>
<comment type="caution">
    <text evidence="2">The sequence shown here is derived from an EMBL/GenBank/DDBJ whole genome shotgun (WGS) entry which is preliminary data.</text>
</comment>